<accession>A0A9D2BFS6</accession>
<evidence type="ECO:0000313" key="2">
    <source>
        <dbReference type="Proteomes" id="UP000886740"/>
    </source>
</evidence>
<dbReference type="AlphaFoldDB" id="A0A9D2BFS6"/>
<keyword evidence="1" id="KW-0418">Kinase</keyword>
<sequence>MNIVIHPQYEYLTDFIRRLPALFEKGGTTIYDGRNRIKVFEVDGLLLNVKRFRKPILINRLIYSLLRAPKAKRSYEYALRLREKGIDTPEPIAYILCEEKGLLSWSYFISFQMPETYHTLYEAGQGPIEENSELFRALGTYTAHLHQKGIYHKDYSPGNILYHQEPDGIHFSLIDINRMSFGKVSLKQGCANFARIWGGEQAFHILAESYAKTLGADTALCQKWIFHYRQRFWKRYARKHSIPFNMD</sequence>
<protein>
    <submittedName>
        <fullName evidence="1">Lipopolysaccharide kinase InaA family protein</fullName>
    </submittedName>
</protein>
<dbReference type="Pfam" id="PF06293">
    <property type="entry name" value="Kdo"/>
    <property type="match status" value="1"/>
</dbReference>
<dbReference type="InterPro" id="IPR011009">
    <property type="entry name" value="Kinase-like_dom_sf"/>
</dbReference>
<reference evidence="1" key="1">
    <citation type="journal article" date="2021" name="PeerJ">
        <title>Extensive microbial diversity within the chicken gut microbiome revealed by metagenomics and culture.</title>
        <authorList>
            <person name="Gilroy R."/>
            <person name="Ravi A."/>
            <person name="Getino M."/>
            <person name="Pursley I."/>
            <person name="Horton D.L."/>
            <person name="Alikhan N.F."/>
            <person name="Baker D."/>
            <person name="Gharbi K."/>
            <person name="Hall N."/>
            <person name="Watson M."/>
            <person name="Adriaenssens E.M."/>
            <person name="Foster-Nyarko E."/>
            <person name="Jarju S."/>
            <person name="Secka A."/>
            <person name="Antonio M."/>
            <person name="Oren A."/>
            <person name="Chaudhuri R.R."/>
            <person name="La Ragione R."/>
            <person name="Hildebrand F."/>
            <person name="Pallen M.J."/>
        </authorList>
    </citation>
    <scope>NUCLEOTIDE SEQUENCE</scope>
    <source>
        <strain evidence="1">ChiGjej6B6-14162</strain>
    </source>
</reference>
<comment type="caution">
    <text evidence="1">The sequence shown here is derived from an EMBL/GenBank/DDBJ whole genome shotgun (WGS) entry which is preliminary data.</text>
</comment>
<proteinExistence type="predicted"/>
<organism evidence="1 2">
    <name type="scientific">Candidatus Parabacteroides intestinipullorum</name>
    <dbReference type="NCBI Taxonomy" id="2838723"/>
    <lineage>
        <taxon>Bacteria</taxon>
        <taxon>Pseudomonadati</taxon>
        <taxon>Bacteroidota</taxon>
        <taxon>Bacteroidia</taxon>
        <taxon>Bacteroidales</taxon>
        <taxon>Tannerellaceae</taxon>
        <taxon>Parabacteroides</taxon>
    </lineage>
</organism>
<reference evidence="1" key="2">
    <citation type="submission" date="2021-04" db="EMBL/GenBank/DDBJ databases">
        <authorList>
            <person name="Gilroy R."/>
        </authorList>
    </citation>
    <scope>NUCLEOTIDE SEQUENCE</scope>
    <source>
        <strain evidence="1">ChiGjej6B6-14162</strain>
    </source>
</reference>
<dbReference type="Proteomes" id="UP000886740">
    <property type="component" value="Unassembled WGS sequence"/>
</dbReference>
<evidence type="ECO:0000313" key="1">
    <source>
        <dbReference type="EMBL" id="HIX74980.1"/>
    </source>
</evidence>
<dbReference type="SUPFAM" id="SSF56112">
    <property type="entry name" value="Protein kinase-like (PK-like)"/>
    <property type="match status" value="1"/>
</dbReference>
<name>A0A9D2BFS6_9BACT</name>
<dbReference type="Gene3D" id="1.10.510.10">
    <property type="entry name" value="Transferase(Phosphotransferase) domain 1"/>
    <property type="match status" value="1"/>
</dbReference>
<dbReference type="EMBL" id="DXEL01000055">
    <property type="protein sequence ID" value="HIX74980.1"/>
    <property type="molecule type" value="Genomic_DNA"/>
</dbReference>
<keyword evidence="1" id="KW-0808">Transferase</keyword>
<gene>
    <name evidence="1" type="ORF">H9977_08125</name>
</gene>
<dbReference type="GO" id="GO:0016301">
    <property type="term" value="F:kinase activity"/>
    <property type="evidence" value="ECO:0007669"/>
    <property type="project" value="UniProtKB-KW"/>
</dbReference>